<accession>A0A2K3NN26</accession>
<organism evidence="4 5">
    <name type="scientific">Trifolium pratense</name>
    <name type="common">Red clover</name>
    <dbReference type="NCBI Taxonomy" id="57577"/>
    <lineage>
        <taxon>Eukaryota</taxon>
        <taxon>Viridiplantae</taxon>
        <taxon>Streptophyta</taxon>
        <taxon>Embryophyta</taxon>
        <taxon>Tracheophyta</taxon>
        <taxon>Spermatophyta</taxon>
        <taxon>Magnoliopsida</taxon>
        <taxon>eudicotyledons</taxon>
        <taxon>Gunneridae</taxon>
        <taxon>Pentapetalae</taxon>
        <taxon>rosids</taxon>
        <taxon>fabids</taxon>
        <taxon>Fabales</taxon>
        <taxon>Fabaceae</taxon>
        <taxon>Papilionoideae</taxon>
        <taxon>50 kb inversion clade</taxon>
        <taxon>NPAAA clade</taxon>
        <taxon>Hologalegina</taxon>
        <taxon>IRL clade</taxon>
        <taxon>Trifolieae</taxon>
        <taxon>Trifolium</taxon>
    </lineage>
</organism>
<name>A0A2K3NN26_TRIPR</name>
<evidence type="ECO:0000313" key="5">
    <source>
        <dbReference type="Proteomes" id="UP000236291"/>
    </source>
</evidence>
<dbReference type="EMBL" id="ASHM01000325">
    <property type="protein sequence ID" value="PNY04442.1"/>
    <property type="molecule type" value="Genomic_DNA"/>
</dbReference>
<dbReference type="Pfam" id="PF01535">
    <property type="entry name" value="PPR"/>
    <property type="match status" value="1"/>
</dbReference>
<comment type="similarity">
    <text evidence="1">Belongs to the PPR family. P subfamily.</text>
</comment>
<reference evidence="4 5" key="2">
    <citation type="journal article" date="2017" name="Front. Plant Sci.">
        <title>Gene Classification and Mining of Molecular Markers Useful in Red Clover (Trifolium pratense) Breeding.</title>
        <authorList>
            <person name="Istvanek J."/>
            <person name="Dluhosova J."/>
            <person name="Dluhos P."/>
            <person name="Patkova L."/>
            <person name="Nedelnik J."/>
            <person name="Repkova J."/>
        </authorList>
    </citation>
    <scope>NUCLEOTIDE SEQUENCE [LARGE SCALE GENOMIC DNA]</scope>
    <source>
        <strain evidence="5">cv. Tatra</strain>
        <tissue evidence="4">Young leaves</tissue>
    </source>
</reference>
<feature type="repeat" description="PPR" evidence="3">
    <location>
        <begin position="197"/>
        <end position="231"/>
    </location>
</feature>
<dbReference type="PROSITE" id="PS51375">
    <property type="entry name" value="PPR"/>
    <property type="match status" value="5"/>
</dbReference>
<dbReference type="Pfam" id="PF13041">
    <property type="entry name" value="PPR_2"/>
    <property type="match status" value="2"/>
</dbReference>
<dbReference type="InterPro" id="IPR011990">
    <property type="entry name" value="TPR-like_helical_dom_sf"/>
</dbReference>
<gene>
    <name evidence="4" type="ORF">L195_g000866</name>
</gene>
<protein>
    <recommendedName>
        <fullName evidence="6">Pentatricopeptide repeat-containing protein mitochondrial-like</fullName>
    </recommendedName>
</protein>
<dbReference type="GO" id="GO:0005739">
    <property type="term" value="C:mitochondrion"/>
    <property type="evidence" value="ECO:0007669"/>
    <property type="project" value="TreeGrafter"/>
</dbReference>
<dbReference type="ExpressionAtlas" id="A0A2K3NN26">
    <property type="expression patterns" value="baseline"/>
</dbReference>
<feature type="repeat" description="PPR" evidence="3">
    <location>
        <begin position="232"/>
        <end position="266"/>
    </location>
</feature>
<dbReference type="PANTHER" id="PTHR47938">
    <property type="entry name" value="RESPIRATORY COMPLEX I CHAPERONE (CIA84), PUTATIVE (AFU_ORTHOLOGUE AFUA_2G06020)-RELATED"/>
    <property type="match status" value="1"/>
</dbReference>
<dbReference type="AlphaFoldDB" id="A0A2K3NN26"/>
<evidence type="ECO:0000313" key="4">
    <source>
        <dbReference type="EMBL" id="PNY04442.1"/>
    </source>
</evidence>
<dbReference type="STRING" id="57577.A0A2K3NN26"/>
<evidence type="ECO:0000256" key="3">
    <source>
        <dbReference type="PROSITE-ProRule" id="PRU00708"/>
    </source>
</evidence>
<feature type="repeat" description="PPR" evidence="3">
    <location>
        <begin position="302"/>
        <end position="336"/>
    </location>
</feature>
<comment type="caution">
    <text evidence="4">The sequence shown here is derived from an EMBL/GenBank/DDBJ whole genome shotgun (WGS) entry which is preliminary data.</text>
</comment>
<dbReference type="InterPro" id="IPR002885">
    <property type="entry name" value="PPR_rpt"/>
</dbReference>
<proteinExistence type="inferred from homology"/>
<reference evidence="4 5" key="1">
    <citation type="journal article" date="2014" name="Am. J. Bot.">
        <title>Genome assembly and annotation for red clover (Trifolium pratense; Fabaceae).</title>
        <authorList>
            <person name="Istvanek J."/>
            <person name="Jaros M."/>
            <person name="Krenek A."/>
            <person name="Repkova J."/>
        </authorList>
    </citation>
    <scope>NUCLEOTIDE SEQUENCE [LARGE SCALE GENOMIC DNA]</scope>
    <source>
        <strain evidence="5">cv. Tatra</strain>
        <tissue evidence="4">Young leaves</tissue>
    </source>
</reference>
<dbReference type="Proteomes" id="UP000236291">
    <property type="component" value="Unassembled WGS sequence"/>
</dbReference>
<feature type="repeat" description="PPR" evidence="3">
    <location>
        <begin position="404"/>
        <end position="438"/>
    </location>
</feature>
<evidence type="ECO:0000256" key="2">
    <source>
        <dbReference type="ARBA" id="ARBA00022737"/>
    </source>
</evidence>
<keyword evidence="2" id="KW-0677">Repeat</keyword>
<sequence>MRWPILLSSSTTRFLRFTFLPFQTHSSSHNNFSTLNPNPIVNPTIVRETLTSFNNDWKRAIEFFNWVETEFKFQHSTETYNLILDILGKFFEFQQCWNLIHRMRNNPYSFPNHTTFRVMFKRYVSAHCIDDAVVTFQRLNEFNLKDETSFINLIDALCEYKHVIEAQDLVFGTKKTSNLSWNVYGFDVIGGVVSSNNTKIYNILLRGWYKLGWWRKCWEFWDEMDIKGVQKDLHSYSIYMDILSKGGKPWKAVKLFKEMKRKGIKSDVVVYNIVIRAIGVSQGVDFSIRLFREMKDLGLNPTVVTYNTIIRFLCSSYRYKEALTLLRTMRHNGCSPNAVSYQCFFASVEKPKLIIDLFDGMIESGVRPTTDTCVMLLKKFARWGFLRLVFLVWNKMEKLGCSPDASAYNALIDALVEKGMIDMARKYDEEMLAKGLSPKPRKELGTMLLGGESDEE</sequence>
<dbReference type="Gene3D" id="1.25.40.10">
    <property type="entry name" value="Tetratricopeptide repeat domain"/>
    <property type="match status" value="4"/>
</dbReference>
<dbReference type="PANTHER" id="PTHR47938:SF9">
    <property type="entry name" value="OS10G0422300 PROTEIN"/>
    <property type="match status" value="1"/>
</dbReference>
<dbReference type="GO" id="GO:0003729">
    <property type="term" value="F:mRNA binding"/>
    <property type="evidence" value="ECO:0007669"/>
    <property type="project" value="TreeGrafter"/>
</dbReference>
<feature type="repeat" description="PPR" evidence="3">
    <location>
        <begin position="267"/>
        <end position="301"/>
    </location>
</feature>
<evidence type="ECO:0000256" key="1">
    <source>
        <dbReference type="ARBA" id="ARBA00007626"/>
    </source>
</evidence>
<evidence type="ECO:0008006" key="6">
    <source>
        <dbReference type="Google" id="ProtNLM"/>
    </source>
</evidence>
<dbReference type="NCBIfam" id="TIGR00756">
    <property type="entry name" value="PPR"/>
    <property type="match status" value="5"/>
</dbReference>
<dbReference type="Pfam" id="PF13812">
    <property type="entry name" value="PPR_3"/>
    <property type="match status" value="1"/>
</dbReference>